<evidence type="ECO:0000313" key="4">
    <source>
        <dbReference type="EMBL" id="MFD1046994.1"/>
    </source>
</evidence>
<dbReference type="SMART" id="SM00827">
    <property type="entry name" value="PKS_AT"/>
    <property type="match status" value="1"/>
</dbReference>
<protein>
    <submittedName>
        <fullName evidence="4">Acyltransferase domain-containing protein</fullName>
    </submittedName>
</protein>
<dbReference type="PANTHER" id="PTHR43775:SF51">
    <property type="entry name" value="INACTIVE PHENOLPHTHIOCEROL SYNTHESIS POLYKETIDE SYNTHASE TYPE I PKS1-RELATED"/>
    <property type="match status" value="1"/>
</dbReference>
<dbReference type="InterPro" id="IPR041618">
    <property type="entry name" value="PKS_DE"/>
</dbReference>
<reference evidence="5" key="1">
    <citation type="journal article" date="2019" name="Int. J. Syst. Evol. Microbiol.">
        <title>The Global Catalogue of Microorganisms (GCM) 10K type strain sequencing project: providing services to taxonomists for standard genome sequencing and annotation.</title>
        <authorList>
            <consortium name="The Broad Institute Genomics Platform"/>
            <consortium name="The Broad Institute Genome Sequencing Center for Infectious Disease"/>
            <person name="Wu L."/>
            <person name="Ma J."/>
        </authorList>
    </citation>
    <scope>NUCLEOTIDE SEQUENCE [LARGE SCALE GENOMIC DNA]</scope>
    <source>
        <strain evidence="5">JCM 31486</strain>
    </source>
</reference>
<dbReference type="Gene3D" id="3.40.50.720">
    <property type="entry name" value="NAD(P)-binding Rossmann-like Domain"/>
    <property type="match status" value="1"/>
</dbReference>
<sequence>MSSFGISGTNAHVILEHVPDEAVLATESKNDVQVPLTLALRGEAALRAQEHRLSAWLAGQPDAGLVNAAWTLASRSQWEHRSVVVAHAGMKSDVLDRGAVVRGQVIPGRTVFVFPGQGSQWVGMGRGLWDVSDAFRERLVECDRALAPLVGFSVVEVVRAGLGLERVEVVQPVLFAVMVALADVWADAGVVPDVVVGHSQGEVAAACVAGVLSLADAARVVAVRSGLLAGLRGAGGGMASVSLPVADVERLLAADFGGAGLSVAAVNGPRSVVVSGARGVLEILVDACGRRGVRARLVDVDYASHHSDVDVVGDELVGALEGLGHGSRSEAVMWSTVTGAVVGSGDLNGEYWLRNLRDRVCFDDVLRDLVATGSRRFVEISPHPVLLPAIQDRLDDAGVSGVVCESVRRGDDGATRLLLSLGRAWVHGMPVSWHGLLEGGRLVDVPTYPFQHEHYWLTSDPPAVAKGGDDVEQALWDAIERQDVDEVTATLGIAVDDNSGLASTLDALSTWRRRRREKSTADGWRYRQTWHPVAHDQQVRLPGVWLVLVPHGRRGHQ</sequence>
<dbReference type="Proteomes" id="UP001597045">
    <property type="component" value="Unassembled WGS sequence"/>
</dbReference>
<dbReference type="SUPFAM" id="SSF52151">
    <property type="entry name" value="FabD/lysophospholipase-like"/>
    <property type="match status" value="1"/>
</dbReference>
<dbReference type="Gene3D" id="3.40.366.10">
    <property type="entry name" value="Malonyl-Coenzyme A Acyl Carrier Protein, domain 2"/>
    <property type="match status" value="1"/>
</dbReference>
<feature type="non-terminal residue" evidence="4">
    <location>
        <position position="557"/>
    </location>
</feature>
<dbReference type="Gene3D" id="3.30.70.3290">
    <property type="match status" value="1"/>
</dbReference>
<dbReference type="Pfam" id="PF18369">
    <property type="entry name" value="PKS_DE"/>
    <property type="match status" value="1"/>
</dbReference>
<evidence type="ECO:0000256" key="2">
    <source>
        <dbReference type="ARBA" id="ARBA00023315"/>
    </source>
</evidence>
<evidence type="ECO:0000259" key="3">
    <source>
        <dbReference type="SMART" id="SM00827"/>
    </source>
</evidence>
<organism evidence="4 5">
    <name type="scientific">Kibdelosporangium lantanae</name>
    <dbReference type="NCBI Taxonomy" id="1497396"/>
    <lineage>
        <taxon>Bacteria</taxon>
        <taxon>Bacillati</taxon>
        <taxon>Actinomycetota</taxon>
        <taxon>Actinomycetes</taxon>
        <taxon>Pseudonocardiales</taxon>
        <taxon>Pseudonocardiaceae</taxon>
        <taxon>Kibdelosporangium</taxon>
    </lineage>
</organism>
<dbReference type="InterPro" id="IPR001227">
    <property type="entry name" value="Ac_transferase_dom_sf"/>
</dbReference>
<dbReference type="Pfam" id="PF16197">
    <property type="entry name" value="KAsynt_C_assoc"/>
    <property type="match status" value="1"/>
</dbReference>
<name>A0ABW3MBL9_9PSEU</name>
<dbReference type="InterPro" id="IPR032821">
    <property type="entry name" value="PKS_assoc"/>
</dbReference>
<gene>
    <name evidence="4" type="ORF">ACFQ1S_16285</name>
</gene>
<dbReference type="SUPFAM" id="SSF55048">
    <property type="entry name" value="Probable ACP-binding domain of malonyl-CoA ACP transacylase"/>
    <property type="match status" value="1"/>
</dbReference>
<dbReference type="PANTHER" id="PTHR43775">
    <property type="entry name" value="FATTY ACID SYNTHASE"/>
    <property type="match status" value="1"/>
</dbReference>
<feature type="domain" description="Malonyl-CoA:ACP transacylase (MAT)" evidence="3">
    <location>
        <begin position="113"/>
        <end position="425"/>
    </location>
</feature>
<dbReference type="InterPro" id="IPR014043">
    <property type="entry name" value="Acyl_transferase_dom"/>
</dbReference>
<keyword evidence="5" id="KW-1185">Reference proteome</keyword>
<comment type="caution">
    <text evidence="4">The sequence shown here is derived from an EMBL/GenBank/DDBJ whole genome shotgun (WGS) entry which is preliminary data.</text>
</comment>
<dbReference type="GO" id="GO:0016746">
    <property type="term" value="F:acyltransferase activity"/>
    <property type="evidence" value="ECO:0007669"/>
    <property type="project" value="UniProtKB-KW"/>
</dbReference>
<proteinExistence type="predicted"/>
<dbReference type="InterPro" id="IPR016035">
    <property type="entry name" value="Acyl_Trfase/lysoPLipase"/>
</dbReference>
<keyword evidence="2 4" id="KW-0012">Acyltransferase</keyword>
<dbReference type="InterPro" id="IPR016036">
    <property type="entry name" value="Malonyl_transacylase_ACP-bd"/>
</dbReference>
<dbReference type="EMBL" id="JBHTIS010000881">
    <property type="protein sequence ID" value="MFD1046994.1"/>
    <property type="molecule type" value="Genomic_DNA"/>
</dbReference>
<evidence type="ECO:0000256" key="1">
    <source>
        <dbReference type="ARBA" id="ARBA00022679"/>
    </source>
</evidence>
<accession>A0ABW3MBL9</accession>
<evidence type="ECO:0000313" key="5">
    <source>
        <dbReference type="Proteomes" id="UP001597045"/>
    </source>
</evidence>
<dbReference type="InterPro" id="IPR050091">
    <property type="entry name" value="PKS_NRPS_Biosynth_Enz"/>
</dbReference>
<keyword evidence="1" id="KW-0808">Transferase</keyword>
<dbReference type="Pfam" id="PF00698">
    <property type="entry name" value="Acyl_transf_1"/>
    <property type="match status" value="1"/>
</dbReference>